<dbReference type="InterPro" id="IPR013762">
    <property type="entry name" value="Integrase-like_cat_sf"/>
</dbReference>
<dbReference type="InterPro" id="IPR004107">
    <property type="entry name" value="Integrase_SAM-like_N"/>
</dbReference>
<dbReference type="AlphaFoldDB" id="A0A0S4ILN9"/>
<reference evidence="4" key="1">
    <citation type="submission" date="2015-09" db="EMBL/GenBank/DDBJ databases">
        <authorList>
            <consortium name="Pathogen Informatics"/>
        </authorList>
    </citation>
    <scope>NUCLEOTIDE SEQUENCE [LARGE SCALE GENOMIC DNA]</scope>
    <source>
        <strain evidence="4">Lake Konstanz</strain>
    </source>
</reference>
<keyword evidence="1" id="KW-0233">DNA recombination</keyword>
<accession>A0A0S4ILN9</accession>
<dbReference type="InterPro" id="IPR011010">
    <property type="entry name" value="DNA_brk_join_enz"/>
</dbReference>
<dbReference type="SUPFAM" id="SSF56349">
    <property type="entry name" value="DNA breaking-rejoining enzymes"/>
    <property type="match status" value="1"/>
</dbReference>
<evidence type="ECO:0000313" key="3">
    <source>
        <dbReference type="EMBL" id="CUE71773.1"/>
    </source>
</evidence>
<dbReference type="GO" id="GO:0003677">
    <property type="term" value="F:DNA binding"/>
    <property type="evidence" value="ECO:0007669"/>
    <property type="project" value="InterPro"/>
</dbReference>
<dbReference type="Gene3D" id="1.10.443.10">
    <property type="entry name" value="Intergrase catalytic core"/>
    <property type="match status" value="1"/>
</dbReference>
<proteinExistence type="predicted"/>
<sequence>MAKKTRVQKYIERSITNKTLEQYNGRIIQLQRFLTDNGEEALTTENFAAFLETLQARTRNTSRSTAEGYRAAILFHQRTYGLWTEDGIWADTWTCKKMIAGYSYAGKTQGRPRGQVTSEMFQQMIQYARTHHSPYAPALEIGYRIALHPHQIVQLKKGDFNGETLLVPDKRSRSSNTLPPFTRKAVLDENARWILQSLETVRTGRYFNFDERQLRTVFKMIASALGWNTLEQKYDGPHCLRHGGMAHVDNILAAAGADLQTRNRVLQVSETTRRRYTKPNDQRK</sequence>
<evidence type="ECO:0000313" key="4">
    <source>
        <dbReference type="Proteomes" id="UP000051952"/>
    </source>
</evidence>
<dbReference type="EMBL" id="CYKH01000112">
    <property type="protein sequence ID" value="CUE71773.1"/>
    <property type="molecule type" value="Genomic_DNA"/>
</dbReference>
<dbReference type="Proteomes" id="UP000051952">
    <property type="component" value="Unassembled WGS sequence"/>
</dbReference>
<name>A0A0S4ILN9_BODSA</name>
<protein>
    <recommendedName>
        <fullName evidence="2">Integrase SAM-like N-terminal domain-containing protein</fullName>
    </recommendedName>
</protein>
<evidence type="ECO:0000256" key="1">
    <source>
        <dbReference type="ARBA" id="ARBA00023172"/>
    </source>
</evidence>
<gene>
    <name evidence="3" type="ORF">BSAL_53645c</name>
</gene>
<dbReference type="GO" id="GO:0015074">
    <property type="term" value="P:DNA integration"/>
    <property type="evidence" value="ECO:0007669"/>
    <property type="project" value="InterPro"/>
</dbReference>
<feature type="domain" description="Integrase SAM-like N-terminal" evidence="2">
    <location>
        <begin position="11"/>
        <end position="72"/>
    </location>
</feature>
<keyword evidence="4" id="KW-1185">Reference proteome</keyword>
<dbReference type="Pfam" id="PF02899">
    <property type="entry name" value="Phage_int_SAM_1"/>
    <property type="match status" value="1"/>
</dbReference>
<dbReference type="GO" id="GO:0006310">
    <property type="term" value="P:DNA recombination"/>
    <property type="evidence" value="ECO:0007669"/>
    <property type="project" value="UniProtKB-KW"/>
</dbReference>
<dbReference type="VEuPathDB" id="TriTrypDB:BSAL_53645c"/>
<evidence type="ECO:0000259" key="2">
    <source>
        <dbReference type="Pfam" id="PF02899"/>
    </source>
</evidence>
<organism evidence="3 4">
    <name type="scientific">Bodo saltans</name>
    <name type="common">Flagellated protozoan</name>
    <dbReference type="NCBI Taxonomy" id="75058"/>
    <lineage>
        <taxon>Eukaryota</taxon>
        <taxon>Discoba</taxon>
        <taxon>Euglenozoa</taxon>
        <taxon>Kinetoplastea</taxon>
        <taxon>Metakinetoplastina</taxon>
        <taxon>Eubodonida</taxon>
        <taxon>Bodonidae</taxon>
        <taxon>Bodo</taxon>
    </lineage>
</organism>